<dbReference type="EMBL" id="JNBR01001861">
    <property type="protein sequence ID" value="OQR84442.1"/>
    <property type="molecule type" value="Genomic_DNA"/>
</dbReference>
<name>A0A1V9YFH1_ACHHY</name>
<dbReference type="Gene3D" id="1.25.40.20">
    <property type="entry name" value="Ankyrin repeat-containing domain"/>
    <property type="match status" value="1"/>
</dbReference>
<dbReference type="PANTHER" id="PTHR46586:SF3">
    <property type="entry name" value="ANKYRIN REPEAT-CONTAINING PROTEIN"/>
    <property type="match status" value="1"/>
</dbReference>
<dbReference type="AlphaFoldDB" id="A0A1V9YFH1"/>
<protein>
    <submittedName>
        <fullName evidence="1">Uncharacterized protein</fullName>
    </submittedName>
</protein>
<dbReference type="OrthoDB" id="122883at2759"/>
<proteinExistence type="predicted"/>
<sequence>MDAPRAVLLQVDLVDIIVGYQWGVPESLSSAFRKYRLQLSRQQRGLLARPARFRGHVLCKLIQERQVSTALQLLQWYGGDSALKLPRGHSQYLCTFDNAAQARSLELLRALQGRKFGDCTTAAMDAAAGNGDFEIVEYLHNYRREGCSARGVQLARRNGHHEIIAFLRDNKYDHAELYIRSDSLEEASNAQFVLASACAIQ</sequence>
<accession>A0A1V9YFH1</accession>
<dbReference type="Proteomes" id="UP000243579">
    <property type="component" value="Unassembled WGS sequence"/>
</dbReference>
<dbReference type="SUPFAM" id="SSF140860">
    <property type="entry name" value="Pseudo ankyrin repeat-like"/>
    <property type="match status" value="1"/>
</dbReference>
<dbReference type="InterPro" id="IPR052050">
    <property type="entry name" value="SecEffector_AnkRepeat"/>
</dbReference>
<dbReference type="PANTHER" id="PTHR46586">
    <property type="entry name" value="ANKYRIN REPEAT-CONTAINING PROTEIN"/>
    <property type="match status" value="1"/>
</dbReference>
<dbReference type="InterPro" id="IPR036770">
    <property type="entry name" value="Ankyrin_rpt-contain_sf"/>
</dbReference>
<keyword evidence="2" id="KW-1185">Reference proteome</keyword>
<evidence type="ECO:0000313" key="1">
    <source>
        <dbReference type="EMBL" id="OQR84442.1"/>
    </source>
</evidence>
<organism evidence="1 2">
    <name type="scientific">Achlya hypogyna</name>
    <name type="common">Oomycete</name>
    <name type="synonym">Protoachlya hypogyna</name>
    <dbReference type="NCBI Taxonomy" id="1202772"/>
    <lineage>
        <taxon>Eukaryota</taxon>
        <taxon>Sar</taxon>
        <taxon>Stramenopiles</taxon>
        <taxon>Oomycota</taxon>
        <taxon>Saprolegniomycetes</taxon>
        <taxon>Saprolegniales</taxon>
        <taxon>Achlyaceae</taxon>
        <taxon>Achlya</taxon>
    </lineage>
</organism>
<gene>
    <name evidence="1" type="ORF">ACHHYP_13374</name>
</gene>
<evidence type="ECO:0000313" key="2">
    <source>
        <dbReference type="Proteomes" id="UP000243579"/>
    </source>
</evidence>
<comment type="caution">
    <text evidence="1">The sequence shown here is derived from an EMBL/GenBank/DDBJ whole genome shotgun (WGS) entry which is preliminary data.</text>
</comment>
<reference evidence="1 2" key="1">
    <citation type="journal article" date="2014" name="Genome Biol. Evol.">
        <title>The secreted proteins of Achlya hypogyna and Thraustotheca clavata identify the ancestral oomycete secretome and reveal gene acquisitions by horizontal gene transfer.</title>
        <authorList>
            <person name="Misner I."/>
            <person name="Blouin N."/>
            <person name="Leonard G."/>
            <person name="Richards T.A."/>
            <person name="Lane C.E."/>
        </authorList>
    </citation>
    <scope>NUCLEOTIDE SEQUENCE [LARGE SCALE GENOMIC DNA]</scope>
    <source>
        <strain evidence="1 2">ATCC 48635</strain>
    </source>
</reference>